<dbReference type="RefSeq" id="XP_002670377.1">
    <property type="nucleotide sequence ID" value="XM_002670331.1"/>
</dbReference>
<evidence type="ECO:0000256" key="1">
    <source>
        <dbReference type="SAM" id="MobiDB-lite"/>
    </source>
</evidence>
<proteinExistence type="predicted"/>
<gene>
    <name evidence="2" type="ORF">NAEGRDRAFT_74621</name>
</gene>
<feature type="compositionally biased region" description="Basic and acidic residues" evidence="1">
    <location>
        <begin position="16"/>
        <end position="30"/>
    </location>
</feature>
<dbReference type="VEuPathDB" id="AmoebaDB:NAEGRDRAFT_74621"/>
<name>D2VZU5_NAEGR</name>
<feature type="region of interest" description="Disordered" evidence="1">
    <location>
        <begin position="1"/>
        <end position="47"/>
    </location>
</feature>
<keyword evidence="3" id="KW-1185">Reference proteome</keyword>
<protein>
    <submittedName>
        <fullName evidence="2">Predicted protein</fullName>
    </submittedName>
</protein>
<dbReference type="OrthoDB" id="10259811at2759"/>
<dbReference type="KEGG" id="ngr:NAEGRDRAFT_74621"/>
<dbReference type="EMBL" id="GG738916">
    <property type="protein sequence ID" value="EFC37633.1"/>
    <property type="molecule type" value="Genomic_DNA"/>
</dbReference>
<feature type="compositionally biased region" description="Low complexity" evidence="1">
    <location>
        <begin position="1"/>
        <end position="15"/>
    </location>
</feature>
<organism evidence="3">
    <name type="scientific">Naegleria gruberi</name>
    <name type="common">Amoeba</name>
    <dbReference type="NCBI Taxonomy" id="5762"/>
    <lineage>
        <taxon>Eukaryota</taxon>
        <taxon>Discoba</taxon>
        <taxon>Heterolobosea</taxon>
        <taxon>Tetramitia</taxon>
        <taxon>Eutetramitia</taxon>
        <taxon>Vahlkampfiidae</taxon>
        <taxon>Naegleria</taxon>
    </lineage>
</organism>
<dbReference type="AlphaFoldDB" id="D2VZU5"/>
<sequence>MSALSSDNTTSSSDQQLDHPNNKSDGRLVRPDQQPFSVGFSKEHPSEHKAFTGSSDDLLVPFCRSVQAVCYHDLYVQGKEYGIVEPCPNAPLFANCTILFEAMHNKENENYELYRKFVSWWTDAIARMILTGGIEDGIHFNLAGYSKERIQVVKDRYFSLMENDENVKWLEYEFVKNYNTSGRYRHVPHLKFNTKWTEEEKAIMNCPNDLYPGFTDWDLGVILRDDLLLSKCSFYCVNSVHDLTNYKKLSKEELKEQFGIDIQ</sequence>
<evidence type="ECO:0000313" key="3">
    <source>
        <dbReference type="Proteomes" id="UP000006671"/>
    </source>
</evidence>
<dbReference type="Proteomes" id="UP000006671">
    <property type="component" value="Unassembled WGS sequence"/>
</dbReference>
<accession>D2VZU5</accession>
<reference evidence="2 3" key="1">
    <citation type="journal article" date="2010" name="Cell">
        <title>The genome of Naegleria gruberi illuminates early eukaryotic versatility.</title>
        <authorList>
            <person name="Fritz-Laylin L.K."/>
            <person name="Prochnik S.E."/>
            <person name="Ginger M.L."/>
            <person name="Dacks J.B."/>
            <person name="Carpenter M.L."/>
            <person name="Field M.C."/>
            <person name="Kuo A."/>
            <person name="Paredez A."/>
            <person name="Chapman J."/>
            <person name="Pham J."/>
            <person name="Shu S."/>
            <person name="Neupane R."/>
            <person name="Cipriano M."/>
            <person name="Mancuso J."/>
            <person name="Tu H."/>
            <person name="Salamov A."/>
            <person name="Lindquist E."/>
            <person name="Shapiro H."/>
            <person name="Lucas S."/>
            <person name="Grigoriev I.V."/>
            <person name="Cande W.Z."/>
            <person name="Fulton C."/>
            <person name="Rokhsar D.S."/>
            <person name="Dawson S.C."/>
        </authorList>
    </citation>
    <scope>NUCLEOTIDE SEQUENCE [LARGE SCALE GENOMIC DNA]</scope>
    <source>
        <strain evidence="2 3">NEG-M</strain>
    </source>
</reference>
<dbReference type="InParanoid" id="D2VZU5"/>
<evidence type="ECO:0000313" key="2">
    <source>
        <dbReference type="EMBL" id="EFC37633.1"/>
    </source>
</evidence>
<dbReference type="GeneID" id="8857542"/>